<keyword evidence="6 8" id="KW-0408">Iron</keyword>
<dbReference type="CDD" id="cd11063">
    <property type="entry name" value="CYP52"/>
    <property type="match status" value="1"/>
</dbReference>
<dbReference type="GO" id="GO:0020037">
    <property type="term" value="F:heme binding"/>
    <property type="evidence" value="ECO:0007669"/>
    <property type="project" value="InterPro"/>
</dbReference>
<dbReference type="PANTHER" id="PTHR24287">
    <property type="entry name" value="P450, PUTATIVE (EUROFUNG)-RELATED"/>
    <property type="match status" value="1"/>
</dbReference>
<dbReference type="InterPro" id="IPR002401">
    <property type="entry name" value="Cyt_P450_E_grp-I"/>
</dbReference>
<comment type="caution">
    <text evidence="10">The sequence shown here is derived from an EMBL/GenBank/DDBJ whole genome shotgun (WGS) entry which is preliminary data.</text>
</comment>
<feature type="binding site" description="axial binding residue" evidence="8">
    <location>
        <position position="456"/>
    </location>
    <ligand>
        <name>heme</name>
        <dbReference type="ChEBI" id="CHEBI:30413"/>
    </ligand>
    <ligandPart>
        <name>Fe</name>
        <dbReference type="ChEBI" id="CHEBI:18248"/>
    </ligandPart>
</feature>
<dbReference type="GO" id="GO:0016705">
    <property type="term" value="F:oxidoreductase activity, acting on paired donors, with incorporation or reduction of molecular oxygen"/>
    <property type="evidence" value="ECO:0007669"/>
    <property type="project" value="InterPro"/>
</dbReference>
<dbReference type="GO" id="GO:0005506">
    <property type="term" value="F:iron ion binding"/>
    <property type="evidence" value="ECO:0007669"/>
    <property type="project" value="InterPro"/>
</dbReference>
<comment type="cofactor">
    <cofactor evidence="1 8">
        <name>heme</name>
        <dbReference type="ChEBI" id="CHEBI:30413"/>
    </cofactor>
</comment>
<dbReference type="EMBL" id="VCHE01000035">
    <property type="protein sequence ID" value="KAB2575194.1"/>
    <property type="molecule type" value="Genomic_DNA"/>
</dbReference>
<evidence type="ECO:0000256" key="8">
    <source>
        <dbReference type="PIRSR" id="PIRSR602401-1"/>
    </source>
</evidence>
<gene>
    <name evidence="10" type="primary">CYP52A13_1</name>
    <name evidence="10" type="ORF">DBV05_g6146</name>
</gene>
<evidence type="ECO:0000313" key="10">
    <source>
        <dbReference type="EMBL" id="KAB2575194.1"/>
    </source>
</evidence>
<evidence type="ECO:0000256" key="5">
    <source>
        <dbReference type="ARBA" id="ARBA00023002"/>
    </source>
</evidence>
<dbReference type="PRINTS" id="PR00385">
    <property type="entry name" value="P450"/>
</dbReference>
<keyword evidence="3 8" id="KW-0349">Heme</keyword>
<dbReference type="PROSITE" id="PS00086">
    <property type="entry name" value="CYTOCHROME_P450"/>
    <property type="match status" value="1"/>
</dbReference>
<evidence type="ECO:0000313" key="11">
    <source>
        <dbReference type="Proteomes" id="UP000325902"/>
    </source>
</evidence>
<dbReference type="InterPro" id="IPR036396">
    <property type="entry name" value="Cyt_P450_sf"/>
</dbReference>
<evidence type="ECO:0000256" key="9">
    <source>
        <dbReference type="RuleBase" id="RU000461"/>
    </source>
</evidence>
<evidence type="ECO:0000256" key="1">
    <source>
        <dbReference type="ARBA" id="ARBA00001971"/>
    </source>
</evidence>
<evidence type="ECO:0000256" key="4">
    <source>
        <dbReference type="ARBA" id="ARBA00022723"/>
    </source>
</evidence>
<dbReference type="OrthoDB" id="1470350at2759"/>
<dbReference type="PANTHER" id="PTHR24287:SF1">
    <property type="entry name" value="P450, PUTATIVE (EUROFUNG)-RELATED"/>
    <property type="match status" value="1"/>
</dbReference>
<evidence type="ECO:0000256" key="6">
    <source>
        <dbReference type="ARBA" id="ARBA00023004"/>
    </source>
</evidence>
<evidence type="ECO:0000256" key="3">
    <source>
        <dbReference type="ARBA" id="ARBA00022617"/>
    </source>
</evidence>
<dbReference type="SUPFAM" id="SSF48264">
    <property type="entry name" value="Cytochrome P450"/>
    <property type="match status" value="1"/>
</dbReference>
<keyword evidence="7 9" id="KW-0503">Monooxygenase</keyword>
<dbReference type="Gene3D" id="1.10.630.10">
    <property type="entry name" value="Cytochrome P450"/>
    <property type="match status" value="1"/>
</dbReference>
<keyword evidence="4 8" id="KW-0479">Metal-binding</keyword>
<dbReference type="InterPro" id="IPR017972">
    <property type="entry name" value="Cyt_P450_CS"/>
</dbReference>
<dbReference type="PRINTS" id="PR00463">
    <property type="entry name" value="EP450I"/>
</dbReference>
<dbReference type="Proteomes" id="UP000325902">
    <property type="component" value="Unassembled WGS sequence"/>
</dbReference>
<protein>
    <submittedName>
        <fullName evidence="10">Cytochrome P450 52A13</fullName>
    </submittedName>
</protein>
<name>A0A5N5DDU3_9PEZI</name>
<keyword evidence="5 9" id="KW-0560">Oxidoreductase</keyword>
<comment type="similarity">
    <text evidence="2 9">Belongs to the cytochrome P450 family.</text>
</comment>
<dbReference type="AlphaFoldDB" id="A0A5N5DDU3"/>
<dbReference type="GO" id="GO:0004497">
    <property type="term" value="F:monooxygenase activity"/>
    <property type="evidence" value="ECO:0007669"/>
    <property type="project" value="UniProtKB-KW"/>
</dbReference>
<keyword evidence="11" id="KW-1185">Reference proteome</keyword>
<organism evidence="10 11">
    <name type="scientific">Lasiodiplodia theobromae</name>
    <dbReference type="NCBI Taxonomy" id="45133"/>
    <lineage>
        <taxon>Eukaryota</taxon>
        <taxon>Fungi</taxon>
        <taxon>Dikarya</taxon>
        <taxon>Ascomycota</taxon>
        <taxon>Pezizomycotina</taxon>
        <taxon>Dothideomycetes</taxon>
        <taxon>Dothideomycetes incertae sedis</taxon>
        <taxon>Botryosphaeriales</taxon>
        <taxon>Botryosphaeriaceae</taxon>
        <taxon>Lasiodiplodia</taxon>
    </lineage>
</organism>
<sequence>MQFAALIFLCAPILIALFSRRLATEWRLRKLAKANGCKPVRQLRSRLPFALDLKWRVFQHRGSILDDVIFQVYRDQGTWIFSSDSTLDRSISAADPRVIQAILATHFRDWGLGQSRARAVGPLLGRGVFTSDGEVWQHARGVLRPQFTKAQVSDVATVERHVQALFAAMGGASPNGWTRTRNLMPLLLRFTLDNTTDFLYGQSLHSQTHMAGAHEGSPEALHAASFEKAFTDANSGAQLRLKAGPFYWLFRSRAFVAACATWQEHGTRLVDAALGREKQENRYCFVDGLAESTDDRALMRDLSIQLLFAGEDTSASLLAFTLRCLALHPGAWSRLRREVLEFFGTQAQPVREVSFASLKECAPLQNVLKETLRLYPPVPMNAREALRDTVLPVGGGPDGNAPVAVAKGTVVKYSPYVMQRREDIWGPDALEWKPDRWVGRRVGWEYLPFNGGPRICIGQQFALTEIAYAVVRILQHFDDIQGGDFEPAISTTWSTALFPKHGVPLSFHVAAE</sequence>
<evidence type="ECO:0000256" key="7">
    <source>
        <dbReference type="ARBA" id="ARBA00023033"/>
    </source>
</evidence>
<proteinExistence type="inferred from homology"/>
<evidence type="ECO:0000256" key="2">
    <source>
        <dbReference type="ARBA" id="ARBA00010617"/>
    </source>
</evidence>
<dbReference type="InterPro" id="IPR047146">
    <property type="entry name" value="Cyt_P450_E_CYP52_fungi"/>
</dbReference>
<dbReference type="Pfam" id="PF00067">
    <property type="entry name" value="p450"/>
    <property type="match status" value="1"/>
</dbReference>
<reference evidence="10 11" key="1">
    <citation type="journal article" date="2019" name="Sci. Rep.">
        <title>A multi-omics analysis of the grapevine pathogen Lasiodiplodia theobromae reveals that temperature affects the expression of virulence- and pathogenicity-related genes.</title>
        <authorList>
            <person name="Felix C."/>
            <person name="Meneses R."/>
            <person name="Goncalves M.F.M."/>
            <person name="Tilleman L."/>
            <person name="Duarte A.S."/>
            <person name="Jorrin-Novo J.V."/>
            <person name="Van de Peer Y."/>
            <person name="Deforce D."/>
            <person name="Van Nieuwerburgh F."/>
            <person name="Esteves A.C."/>
            <person name="Alves A."/>
        </authorList>
    </citation>
    <scope>NUCLEOTIDE SEQUENCE [LARGE SCALE GENOMIC DNA]</scope>
    <source>
        <strain evidence="10 11">LA-SOL3</strain>
    </source>
</reference>
<accession>A0A5N5DDU3</accession>
<dbReference type="InterPro" id="IPR001128">
    <property type="entry name" value="Cyt_P450"/>
</dbReference>